<keyword evidence="4" id="KW-0560">Oxidoreductase</keyword>
<dbReference type="InterPro" id="IPR006094">
    <property type="entry name" value="Oxid_FAD_bind_N"/>
</dbReference>
<dbReference type="HOGENOM" id="CLU_024402_0_0_1"/>
<dbReference type="EMBL" id="KK088432">
    <property type="protein sequence ID" value="EYE93387.1"/>
    <property type="molecule type" value="Genomic_DNA"/>
</dbReference>
<dbReference type="GO" id="GO:0071949">
    <property type="term" value="F:FAD binding"/>
    <property type="evidence" value="ECO:0007669"/>
    <property type="project" value="InterPro"/>
</dbReference>
<feature type="domain" description="FAD-binding PCMH-type" evidence="5">
    <location>
        <begin position="64"/>
        <end position="268"/>
    </location>
</feature>
<evidence type="ECO:0000313" key="7">
    <source>
        <dbReference type="Proteomes" id="UP000019804"/>
    </source>
</evidence>
<name>A0A017S8U5_ASPRC</name>
<organism evidence="6 7">
    <name type="scientific">Aspergillus ruber (strain CBS 135680)</name>
    <dbReference type="NCBI Taxonomy" id="1388766"/>
    <lineage>
        <taxon>Eukaryota</taxon>
        <taxon>Fungi</taxon>
        <taxon>Dikarya</taxon>
        <taxon>Ascomycota</taxon>
        <taxon>Pezizomycotina</taxon>
        <taxon>Eurotiomycetes</taxon>
        <taxon>Eurotiomycetidae</taxon>
        <taxon>Eurotiales</taxon>
        <taxon>Aspergillaceae</taxon>
        <taxon>Aspergillus</taxon>
        <taxon>Aspergillus subgen. Aspergillus</taxon>
    </lineage>
</organism>
<proteinExistence type="predicted"/>
<dbReference type="GeneID" id="63700943"/>
<dbReference type="GO" id="GO:0004458">
    <property type="term" value="F:D-lactate dehydrogenase (cytochrome) activity"/>
    <property type="evidence" value="ECO:0007669"/>
    <property type="project" value="TreeGrafter"/>
</dbReference>
<dbReference type="InterPro" id="IPR016166">
    <property type="entry name" value="FAD-bd_PCMH"/>
</dbReference>
<dbReference type="OrthoDB" id="5332616at2759"/>
<comment type="cofactor">
    <cofactor evidence="1">
        <name>FAD</name>
        <dbReference type="ChEBI" id="CHEBI:57692"/>
    </cofactor>
</comment>
<gene>
    <name evidence="6" type="ORF">EURHEDRAFT_504823</name>
</gene>
<evidence type="ECO:0000259" key="5">
    <source>
        <dbReference type="PROSITE" id="PS51387"/>
    </source>
</evidence>
<dbReference type="SUPFAM" id="SSF55103">
    <property type="entry name" value="FAD-linked oxidases, C-terminal domain"/>
    <property type="match status" value="1"/>
</dbReference>
<dbReference type="Pfam" id="PF01565">
    <property type="entry name" value="FAD_binding_4"/>
    <property type="match status" value="1"/>
</dbReference>
<dbReference type="Pfam" id="PF02913">
    <property type="entry name" value="FAD-oxidase_C"/>
    <property type="match status" value="1"/>
</dbReference>
<dbReference type="GO" id="GO:0008720">
    <property type="term" value="F:D-lactate dehydrogenase (NAD+) activity"/>
    <property type="evidence" value="ECO:0007669"/>
    <property type="project" value="TreeGrafter"/>
</dbReference>
<dbReference type="Gene3D" id="3.30.465.10">
    <property type="match status" value="1"/>
</dbReference>
<dbReference type="PROSITE" id="PS51387">
    <property type="entry name" value="FAD_PCMH"/>
    <property type="match status" value="1"/>
</dbReference>
<dbReference type="InterPro" id="IPR004113">
    <property type="entry name" value="FAD-bd_oxidored_4_C"/>
</dbReference>
<dbReference type="Gene3D" id="3.40.462.10">
    <property type="entry name" value="FAD-linked oxidases, C-terminal domain"/>
    <property type="match status" value="1"/>
</dbReference>
<evidence type="ECO:0000256" key="4">
    <source>
        <dbReference type="ARBA" id="ARBA00023002"/>
    </source>
</evidence>
<keyword evidence="2" id="KW-0285">Flavoprotein</keyword>
<dbReference type="InterPro" id="IPR016167">
    <property type="entry name" value="FAD-bd_PCMH_sub1"/>
</dbReference>
<evidence type="ECO:0000256" key="2">
    <source>
        <dbReference type="ARBA" id="ARBA00022630"/>
    </source>
</evidence>
<reference evidence="7" key="1">
    <citation type="journal article" date="2014" name="Nat. Commun.">
        <title>Genomic adaptations of the halophilic Dead Sea filamentous fungus Eurotium rubrum.</title>
        <authorList>
            <person name="Kis-Papo T."/>
            <person name="Weig A.R."/>
            <person name="Riley R."/>
            <person name="Persoh D."/>
            <person name="Salamov A."/>
            <person name="Sun H."/>
            <person name="Lipzen A."/>
            <person name="Wasser S.P."/>
            <person name="Rambold G."/>
            <person name="Grigoriev I.V."/>
            <person name="Nevo E."/>
        </authorList>
    </citation>
    <scope>NUCLEOTIDE SEQUENCE [LARGE SCALE GENOMIC DNA]</scope>
    <source>
        <strain evidence="7">CBS 135680</strain>
    </source>
</reference>
<protein>
    <submittedName>
        <fullName evidence="6">Aryl-alcohol oxidase</fullName>
    </submittedName>
</protein>
<dbReference type="RefSeq" id="XP_040637075.1">
    <property type="nucleotide sequence ID" value="XM_040785819.1"/>
</dbReference>
<evidence type="ECO:0000256" key="1">
    <source>
        <dbReference type="ARBA" id="ARBA00001974"/>
    </source>
</evidence>
<dbReference type="Gene3D" id="3.30.43.10">
    <property type="entry name" value="Uridine Diphospho-n-acetylenolpyruvylglucosamine Reductase, domain 2"/>
    <property type="match status" value="1"/>
</dbReference>
<dbReference type="GO" id="GO:0005739">
    <property type="term" value="C:mitochondrion"/>
    <property type="evidence" value="ECO:0007669"/>
    <property type="project" value="TreeGrafter"/>
</dbReference>
<keyword evidence="3" id="KW-0274">FAD</keyword>
<dbReference type="InterPro" id="IPR016171">
    <property type="entry name" value="Vanillyl_alc_oxidase_C-sub2"/>
</dbReference>
<evidence type="ECO:0000256" key="3">
    <source>
        <dbReference type="ARBA" id="ARBA00022827"/>
    </source>
</evidence>
<dbReference type="Gene3D" id="1.10.45.10">
    <property type="entry name" value="Vanillyl-alcohol Oxidase, Chain A, domain 4"/>
    <property type="match status" value="1"/>
</dbReference>
<dbReference type="InterPro" id="IPR036318">
    <property type="entry name" value="FAD-bd_PCMH-like_sf"/>
</dbReference>
<dbReference type="InterPro" id="IPR016169">
    <property type="entry name" value="FAD-bd_PCMH_sub2"/>
</dbReference>
<evidence type="ECO:0000313" key="6">
    <source>
        <dbReference type="EMBL" id="EYE93387.1"/>
    </source>
</evidence>
<dbReference type="InterPro" id="IPR016164">
    <property type="entry name" value="FAD-linked_Oxase-like_C"/>
</dbReference>
<accession>A0A017S8U5</accession>
<dbReference type="Proteomes" id="UP000019804">
    <property type="component" value="Unassembled WGS sequence"/>
</dbReference>
<dbReference type="PANTHER" id="PTHR11748">
    <property type="entry name" value="D-LACTATE DEHYDROGENASE"/>
    <property type="match status" value="1"/>
</dbReference>
<dbReference type="STRING" id="1388766.A0A017S8U5"/>
<keyword evidence="7" id="KW-1185">Reference proteome</keyword>
<dbReference type="AlphaFoldDB" id="A0A017S8U5"/>
<dbReference type="SUPFAM" id="SSF56176">
    <property type="entry name" value="FAD-binding/transporter-associated domain-like"/>
    <property type="match status" value="1"/>
</dbReference>
<sequence>MSTGSRPLALPPNVSHDAFSRFISACEEIIDRRNIHIVASKEELADGSYYEPPRTHDPHHVVEQDYFVASAVMNPRSVSEVQGLVQLANRYRIPLWPTSIGRNSGYGGAAPRMRGSVVIDLGKHMNQVLEVNVDAAYAVVEPGVTFAGLYEYLVKSGLSDKLWIDVPDIGGGSVMGNTLERGVGYTPYGDHWMMHCGMEVILPSGELLRTGMGALPQNPRTSAHPIHEEAGNKCWQLFPYGFGPYNDGLFSQSNLGIVTKIGMWLMPNPGGFQAYQISLPRDEDLHQAVDIIRPLRLQMIIQNVPTLRHILLDAAMLGSKTDYTPDTEKPLNEGELDAIAKKLNLGRWNFYGALYGPEAIRNVLWSQIKQAFSSIKGVQFFFPEDVKGNHLLHIRAKTLQGIPTFDELRWVDWLPNGAHLFFSPISKISGDDAMLQYKVTKKRCVEAGLDFMGAFAIGMREMHHIVCIAFNRGDPESKRKAHWLIKTLIADCAEHGWGEYRTHLALMDQIAETYNWNHNALMRFNETVKNALDPNGILAPGKNGVWPASYDRRLYKL</sequence>
<dbReference type="PANTHER" id="PTHR11748:SF114">
    <property type="entry name" value="ARYL-ALCOHOL OXIDASE VANILLYL-ALCOHOL OXIDASE (AFU_ORTHOLOGUE AFUA_3G09500)-RELATED"/>
    <property type="match status" value="1"/>
</dbReference>
<dbReference type="GO" id="GO:1903457">
    <property type="term" value="P:lactate catabolic process"/>
    <property type="evidence" value="ECO:0007669"/>
    <property type="project" value="TreeGrafter"/>
</dbReference>
<dbReference type="InterPro" id="IPR016170">
    <property type="entry name" value="Cytok_DH_C_sf"/>
</dbReference>